<keyword evidence="5" id="KW-0539">Nucleus</keyword>
<keyword evidence="2" id="KW-0479">Metal-binding</keyword>
<evidence type="ECO:0000256" key="3">
    <source>
        <dbReference type="ARBA" id="ARBA00023015"/>
    </source>
</evidence>
<evidence type="ECO:0000313" key="8">
    <source>
        <dbReference type="EMBL" id="RYP09216.1"/>
    </source>
</evidence>
<dbReference type="SUPFAM" id="SSF57701">
    <property type="entry name" value="Zn2/Cys6 DNA-binding domain"/>
    <property type="match status" value="1"/>
</dbReference>
<keyword evidence="4" id="KW-0804">Transcription</keyword>
<dbReference type="InterPro" id="IPR036864">
    <property type="entry name" value="Zn2-C6_fun-type_DNA-bd_sf"/>
</dbReference>
<dbReference type="PANTHER" id="PTHR47338:SF10">
    <property type="entry name" value="TRANSCRIPTION FACTOR DOMAIN-CONTAINING PROTEIN-RELATED"/>
    <property type="match status" value="1"/>
</dbReference>
<evidence type="ECO:0000256" key="4">
    <source>
        <dbReference type="ARBA" id="ARBA00023163"/>
    </source>
</evidence>
<feature type="region of interest" description="Disordered" evidence="6">
    <location>
        <begin position="1"/>
        <end position="44"/>
    </location>
</feature>
<dbReference type="Proteomes" id="UP000293360">
    <property type="component" value="Unassembled WGS sequence"/>
</dbReference>
<dbReference type="PROSITE" id="PS50048">
    <property type="entry name" value="ZN2_CY6_FUNGAL_2"/>
    <property type="match status" value="1"/>
</dbReference>
<dbReference type="InterPro" id="IPR007219">
    <property type="entry name" value="XnlR_reg_dom"/>
</dbReference>
<dbReference type="AlphaFoldDB" id="A0A4Q4TPJ7"/>
<dbReference type="PANTHER" id="PTHR47338">
    <property type="entry name" value="ZN(II)2CYS6 TRANSCRIPTION FACTOR (EUROFUNG)-RELATED"/>
    <property type="match status" value="1"/>
</dbReference>
<dbReference type="EMBL" id="QJNU01000043">
    <property type="protein sequence ID" value="RYP09216.1"/>
    <property type="molecule type" value="Genomic_DNA"/>
</dbReference>
<reference evidence="8 9" key="1">
    <citation type="submission" date="2018-06" db="EMBL/GenBank/DDBJ databases">
        <title>Complete Genomes of Monosporascus.</title>
        <authorList>
            <person name="Robinson A.J."/>
            <person name="Natvig D.O."/>
        </authorList>
    </citation>
    <scope>NUCLEOTIDE SEQUENCE [LARGE SCALE GENOMIC DNA]</scope>
    <source>
        <strain evidence="8 9">CBS 110550</strain>
    </source>
</reference>
<dbReference type="CDD" id="cd00067">
    <property type="entry name" value="GAL4"/>
    <property type="match status" value="1"/>
</dbReference>
<dbReference type="PROSITE" id="PS00463">
    <property type="entry name" value="ZN2_CY6_FUNGAL_1"/>
    <property type="match status" value="1"/>
</dbReference>
<dbReference type="SMART" id="SM00906">
    <property type="entry name" value="Fungal_trans"/>
    <property type="match status" value="1"/>
</dbReference>
<comment type="subcellular location">
    <subcellularLocation>
        <location evidence="1">Nucleus</location>
    </subcellularLocation>
</comment>
<feature type="region of interest" description="Disordered" evidence="6">
    <location>
        <begin position="712"/>
        <end position="762"/>
    </location>
</feature>
<evidence type="ECO:0000256" key="6">
    <source>
        <dbReference type="SAM" id="MobiDB-lite"/>
    </source>
</evidence>
<dbReference type="InterPro" id="IPR050815">
    <property type="entry name" value="TF_fung"/>
</dbReference>
<dbReference type="STRING" id="155417.A0A4Q4TPJ7"/>
<feature type="compositionally biased region" description="Polar residues" evidence="6">
    <location>
        <begin position="29"/>
        <end position="44"/>
    </location>
</feature>
<evidence type="ECO:0000256" key="5">
    <source>
        <dbReference type="ARBA" id="ARBA00023242"/>
    </source>
</evidence>
<dbReference type="GO" id="GO:0003677">
    <property type="term" value="F:DNA binding"/>
    <property type="evidence" value="ECO:0007669"/>
    <property type="project" value="InterPro"/>
</dbReference>
<dbReference type="GO" id="GO:0005634">
    <property type="term" value="C:nucleus"/>
    <property type="evidence" value="ECO:0007669"/>
    <property type="project" value="UniProtKB-SubCell"/>
</dbReference>
<feature type="compositionally biased region" description="Low complexity" evidence="6">
    <location>
        <begin position="810"/>
        <end position="822"/>
    </location>
</feature>
<feature type="domain" description="Zn(2)-C6 fungal-type" evidence="7">
    <location>
        <begin position="52"/>
        <end position="82"/>
    </location>
</feature>
<sequence>MPPTSADEPPTLSAANEPLSPGSDESPPADSSTATPYPSGSNANVPKPKRLACTICRKRKLRCDGIKPSCSTCTRLGHSCAYDEVRRKSGPKRGYVKALEERLKQVERLLNTQEPSRNANADVTKTPTISFEPSQSHMTAATANYHVPNPNIAIPSDIDLDPRQTNPDSAQNNTNNINNNAAATAASVDGGGSGGGSNGIDDFSFGGNISMGMNHMNNFTWEMIGLGLEEPLPPQETIDELHQIYFEKVHPSIPMIHKYRYLAAMNLAPNQRPPVALRYAVWTLACSNAEKYTDLKELFYQRARKYVEADYIKGYGEHMISVAHAQTHTLLASYEFKMMYFPRAWQSTGQAVRLCQMIGLHRLDHSGLEVKQCLPGPRDWTEREERRRTFWMAFCMDRYGSIGTGWPLSVDERDVMTNLPATEESFDMSRPEQTQTLAESMSPSGATKLSSFGSIVLMACLFGRNLVHLHRPDADDRDHDLNGEFWKRHRNMDNILLNTSLCLPSHLKLPAGLGNPNIVFANMNIHTSTICLHQAAIFKADKNRLPSSVSAESKVRCITAANEIASIMRVVSHMDLSSMNPFISFCLYVAARVFVQYLKSRPDDSQIADSLRFLLSAMNAIKRKNPLTESFLVQLDVDLEALGMRIPKLKSAFPRSADKANWRNAKTALDIPDGPSAPQMHTQPNGSKSDRPSAELGSLPYRNECNFLELAGDDGNPLDSPDIVNHNKPGRMTGGHGPNDYAGQNWLSEDPQPPMRKNGGAPMDAAMIISSDLFGTSSRGYMDAGSSGETNDMSVSPNTEEVSNRPTPNSSAASDQRQSAAGRAGGTPFDASPIGSHQNLGTSAEMNAAAMRSNFFPDSMSSGFSMPGGGGTGLTPGRAFAVSGTPGNDFTMPDGWDVNGQTMTPVEAGMLHQIMDNMSSLDTMDLSGWESGT</sequence>
<evidence type="ECO:0000259" key="7">
    <source>
        <dbReference type="PROSITE" id="PS50048"/>
    </source>
</evidence>
<dbReference type="GO" id="GO:0000981">
    <property type="term" value="F:DNA-binding transcription factor activity, RNA polymerase II-specific"/>
    <property type="evidence" value="ECO:0007669"/>
    <property type="project" value="InterPro"/>
</dbReference>
<dbReference type="GO" id="GO:0008270">
    <property type="term" value="F:zinc ion binding"/>
    <property type="evidence" value="ECO:0007669"/>
    <property type="project" value="InterPro"/>
</dbReference>
<proteinExistence type="predicted"/>
<comment type="caution">
    <text evidence="8">The sequence shown here is derived from an EMBL/GenBank/DDBJ whole genome shotgun (WGS) entry which is preliminary data.</text>
</comment>
<keyword evidence="9" id="KW-1185">Reference proteome</keyword>
<organism evidence="8 9">
    <name type="scientific">Monosporascus ibericus</name>
    <dbReference type="NCBI Taxonomy" id="155417"/>
    <lineage>
        <taxon>Eukaryota</taxon>
        <taxon>Fungi</taxon>
        <taxon>Dikarya</taxon>
        <taxon>Ascomycota</taxon>
        <taxon>Pezizomycotina</taxon>
        <taxon>Sordariomycetes</taxon>
        <taxon>Xylariomycetidae</taxon>
        <taxon>Xylariales</taxon>
        <taxon>Xylariales incertae sedis</taxon>
        <taxon>Monosporascus</taxon>
    </lineage>
</organism>
<dbReference type="Gene3D" id="4.10.240.10">
    <property type="entry name" value="Zn(2)-C6 fungal-type DNA-binding domain"/>
    <property type="match status" value="1"/>
</dbReference>
<dbReference type="CDD" id="cd14653">
    <property type="entry name" value="ZIP_Gal4p-like"/>
    <property type="match status" value="1"/>
</dbReference>
<name>A0A4Q4TPJ7_9PEZI</name>
<feature type="region of interest" description="Disordered" evidence="6">
    <location>
        <begin position="111"/>
        <end position="134"/>
    </location>
</feature>
<accession>A0A4Q4TPJ7</accession>
<evidence type="ECO:0000313" key="9">
    <source>
        <dbReference type="Proteomes" id="UP000293360"/>
    </source>
</evidence>
<dbReference type="GO" id="GO:0006351">
    <property type="term" value="P:DNA-templated transcription"/>
    <property type="evidence" value="ECO:0007669"/>
    <property type="project" value="InterPro"/>
</dbReference>
<dbReference type="Pfam" id="PF04082">
    <property type="entry name" value="Fungal_trans"/>
    <property type="match status" value="1"/>
</dbReference>
<feature type="compositionally biased region" description="Polar residues" evidence="6">
    <location>
        <begin position="787"/>
        <end position="809"/>
    </location>
</feature>
<dbReference type="InterPro" id="IPR001138">
    <property type="entry name" value="Zn2Cys6_DnaBD"/>
</dbReference>
<gene>
    <name evidence="8" type="ORF">DL764_001402</name>
</gene>
<evidence type="ECO:0000256" key="1">
    <source>
        <dbReference type="ARBA" id="ARBA00004123"/>
    </source>
</evidence>
<feature type="compositionally biased region" description="Low complexity" evidence="6">
    <location>
        <begin position="168"/>
        <end position="177"/>
    </location>
</feature>
<feature type="region of interest" description="Disordered" evidence="6">
    <location>
        <begin position="152"/>
        <end position="177"/>
    </location>
</feature>
<dbReference type="OrthoDB" id="5600212at2759"/>
<feature type="region of interest" description="Disordered" evidence="6">
    <location>
        <begin position="668"/>
        <end position="698"/>
    </location>
</feature>
<dbReference type="Pfam" id="PF00172">
    <property type="entry name" value="Zn_clus"/>
    <property type="match status" value="1"/>
</dbReference>
<evidence type="ECO:0000256" key="2">
    <source>
        <dbReference type="ARBA" id="ARBA00022723"/>
    </source>
</evidence>
<keyword evidence="3" id="KW-0805">Transcription regulation</keyword>
<protein>
    <recommendedName>
        <fullName evidence="7">Zn(2)-C6 fungal-type domain-containing protein</fullName>
    </recommendedName>
</protein>
<dbReference type="CDD" id="cd12148">
    <property type="entry name" value="fungal_TF_MHR"/>
    <property type="match status" value="1"/>
</dbReference>
<feature type="region of interest" description="Disordered" evidence="6">
    <location>
        <begin position="779"/>
        <end position="840"/>
    </location>
</feature>
<dbReference type="SMART" id="SM00066">
    <property type="entry name" value="GAL4"/>
    <property type="match status" value="1"/>
</dbReference>